<feature type="region of interest" description="Disordered" evidence="1">
    <location>
        <begin position="165"/>
        <end position="188"/>
    </location>
</feature>
<proteinExistence type="predicted"/>
<reference evidence="2" key="1">
    <citation type="submission" date="2022-10" db="EMBL/GenBank/DDBJ databases">
        <title>The complete genomes of actinobacterial strains from the NBC collection.</title>
        <authorList>
            <person name="Joergensen T.S."/>
            <person name="Alvarez Arevalo M."/>
            <person name="Sterndorff E.B."/>
            <person name="Faurdal D."/>
            <person name="Vuksanovic O."/>
            <person name="Mourched A.-S."/>
            <person name="Charusanti P."/>
            <person name="Shaw S."/>
            <person name="Blin K."/>
            <person name="Weber T."/>
        </authorList>
    </citation>
    <scope>NUCLEOTIDE SEQUENCE</scope>
    <source>
        <strain evidence="2">NBC_01432</strain>
    </source>
</reference>
<gene>
    <name evidence="2" type="ORF">OG442_20180</name>
</gene>
<accession>A0ABZ2A8N3</accession>
<dbReference type="RefSeq" id="WP_329077306.1">
    <property type="nucleotide sequence ID" value="NZ_CP109495.1"/>
</dbReference>
<protein>
    <submittedName>
        <fullName evidence="2">Uncharacterized protein</fullName>
    </submittedName>
</protein>
<feature type="region of interest" description="Disordered" evidence="1">
    <location>
        <begin position="366"/>
        <end position="387"/>
    </location>
</feature>
<organism evidence="2 3">
    <name type="scientific">Streptomyces niveus</name>
    <name type="common">Streptomyces spheroides</name>
    <dbReference type="NCBI Taxonomy" id="193462"/>
    <lineage>
        <taxon>Bacteria</taxon>
        <taxon>Bacillati</taxon>
        <taxon>Actinomycetota</taxon>
        <taxon>Actinomycetes</taxon>
        <taxon>Kitasatosporales</taxon>
        <taxon>Streptomycetaceae</taxon>
        <taxon>Streptomyces</taxon>
    </lineage>
</organism>
<evidence type="ECO:0000313" key="2">
    <source>
        <dbReference type="EMBL" id="WUX53688.1"/>
    </source>
</evidence>
<dbReference type="Proteomes" id="UP001432209">
    <property type="component" value="Chromosome"/>
</dbReference>
<evidence type="ECO:0000313" key="3">
    <source>
        <dbReference type="Proteomes" id="UP001432209"/>
    </source>
</evidence>
<evidence type="ECO:0000256" key="1">
    <source>
        <dbReference type="SAM" id="MobiDB-lite"/>
    </source>
</evidence>
<keyword evidence="3" id="KW-1185">Reference proteome</keyword>
<name>A0ABZ2A8N3_STRNV</name>
<sequence length="839" mass="90057">MRLADHSAVSAAYALADQDLTRALIRRIREETLALLRSAAPVSPFLLEEVLASRDPQLRAALVASAALRGEVFHRLAALGNPAVAVTLYGVSGWERTPAQRAAVWQGAAATSDDPGWWGEEGLVTRLMTVKGKELLEPALLCPFPELVAHARSVLDGIAERAARAQLGGQTHHSPPASRRGWRREPGTTEELVRDLRDKDFSGEIQLPTTPGAVDWERLVEEHRAEPFGAHRLGLLWVHPGCPEELGRGAFEKTTRTGPVGATAAPPSSVLTQAAVESENGHSFARLLGPGVTSGAFPVDRVLREIAPARKVLCALPGDHEGVQTALLAQVARLGGDFAPWRAVYAMLPRFSGTVTELLDAALAETPKHRGKPWPAPKGPEFPSRRQPNGRAAWLRLYDAADHPTRCALAEHMDSRAIQQLMLWHSPSDELRAHIVQSRGPSVLAGIASDWQTTPEVIADLIPHNDPEVNAALFVNTNLTPAQRGHVLSGRRWQDGASVDTAAADRLPLTGTLVHSVKESARRPWLLACADSGDPVLCRILLGSPRAKIHTRALELRMLVRLWERHGPDAVGELLDETDFPGRKQIKHPLTPKTLETGRAALAAELEGTGGPGGLAVLRAASEAAGNAAGRAEFLCEKGAAIESDAWERALELLEEEVGPGPIPWAELAAAHTTKPLHDRLLVRLAPLTDCPAALAEDAVAAGLRLSHPEYRPRRTGKPPTASEMLGKLPLRVDNGVCRWLERAHQAGQVTLPEVIRVGFPAQATVAFLSKALAPADSGPTTDTDARTEEIRAARREVAALAAENLADNPEGWALALRLIPEFEGTLPDLLLASGAVVG</sequence>
<dbReference type="EMBL" id="CP109495">
    <property type="protein sequence ID" value="WUX53688.1"/>
    <property type="molecule type" value="Genomic_DNA"/>
</dbReference>